<evidence type="ECO:0000313" key="3">
    <source>
        <dbReference type="Proteomes" id="UP000271974"/>
    </source>
</evidence>
<gene>
    <name evidence="2" type="ORF">EGW08_017780</name>
</gene>
<dbReference type="AlphaFoldDB" id="A0A433SYR4"/>
<organism evidence="2 3">
    <name type="scientific">Elysia chlorotica</name>
    <name type="common">Eastern emerald elysia</name>
    <name type="synonym">Sea slug</name>
    <dbReference type="NCBI Taxonomy" id="188477"/>
    <lineage>
        <taxon>Eukaryota</taxon>
        <taxon>Metazoa</taxon>
        <taxon>Spiralia</taxon>
        <taxon>Lophotrochozoa</taxon>
        <taxon>Mollusca</taxon>
        <taxon>Gastropoda</taxon>
        <taxon>Heterobranchia</taxon>
        <taxon>Euthyneura</taxon>
        <taxon>Panpulmonata</taxon>
        <taxon>Sacoglossa</taxon>
        <taxon>Placobranchoidea</taxon>
        <taxon>Plakobranchidae</taxon>
        <taxon>Elysia</taxon>
    </lineage>
</organism>
<protein>
    <submittedName>
        <fullName evidence="2">Uncharacterized protein</fullName>
    </submittedName>
</protein>
<reference evidence="2 3" key="1">
    <citation type="submission" date="2019-01" db="EMBL/GenBank/DDBJ databases">
        <title>A draft genome assembly of the solar-powered sea slug Elysia chlorotica.</title>
        <authorList>
            <person name="Cai H."/>
            <person name="Li Q."/>
            <person name="Fang X."/>
            <person name="Li J."/>
            <person name="Curtis N.E."/>
            <person name="Altenburger A."/>
            <person name="Shibata T."/>
            <person name="Feng M."/>
            <person name="Maeda T."/>
            <person name="Schwartz J.A."/>
            <person name="Shigenobu S."/>
            <person name="Lundholm N."/>
            <person name="Nishiyama T."/>
            <person name="Yang H."/>
            <person name="Hasebe M."/>
            <person name="Li S."/>
            <person name="Pierce S.K."/>
            <person name="Wang J."/>
        </authorList>
    </citation>
    <scope>NUCLEOTIDE SEQUENCE [LARGE SCALE GENOMIC DNA]</scope>
    <source>
        <strain evidence="2">EC2010</strain>
        <tissue evidence="2">Whole organism of an adult</tissue>
    </source>
</reference>
<feature type="region of interest" description="Disordered" evidence="1">
    <location>
        <begin position="145"/>
        <end position="173"/>
    </location>
</feature>
<keyword evidence="3" id="KW-1185">Reference proteome</keyword>
<name>A0A433SYR4_ELYCH</name>
<feature type="non-terminal residue" evidence="2">
    <location>
        <position position="1"/>
    </location>
</feature>
<dbReference type="Proteomes" id="UP000271974">
    <property type="component" value="Unassembled WGS sequence"/>
</dbReference>
<sequence>ALHCGTRSWPPVSPWVQPYWSSHLTLTQFSPPGSALWYKVLAACFSVGPALLVITLNTNPILTPRLCAVVQGPGRLFLRGSSPTGHRVHHGPGDLLGQVHTGQAHAAGRAVRVSGPAGGAELHCQLQVRQLILRPGDRLHHLLPARRPQHHPGAGSAGAGVRAETHGESNPRALYDICQHTQ</sequence>
<proteinExistence type="predicted"/>
<dbReference type="EMBL" id="RQTK01000829">
    <property type="protein sequence ID" value="RUS74464.1"/>
    <property type="molecule type" value="Genomic_DNA"/>
</dbReference>
<evidence type="ECO:0000256" key="1">
    <source>
        <dbReference type="SAM" id="MobiDB-lite"/>
    </source>
</evidence>
<evidence type="ECO:0000313" key="2">
    <source>
        <dbReference type="EMBL" id="RUS74464.1"/>
    </source>
</evidence>
<accession>A0A433SYR4</accession>
<comment type="caution">
    <text evidence="2">The sequence shown here is derived from an EMBL/GenBank/DDBJ whole genome shotgun (WGS) entry which is preliminary data.</text>
</comment>